<dbReference type="OMA" id="ANETIEH"/>
<reference evidence="2 3" key="1">
    <citation type="journal article" date="2009" name="PLoS Genet.">
        <title>The genome of Nectria haematococca: contribution of supernumerary chromosomes to gene expansion.</title>
        <authorList>
            <person name="Coleman J.J."/>
            <person name="Rounsley S.D."/>
            <person name="Rodriguez-Carres M."/>
            <person name="Kuo A."/>
            <person name="Wasmann C.C."/>
            <person name="Grimwood J."/>
            <person name="Schmutz J."/>
            <person name="Taga M."/>
            <person name="White G.J."/>
            <person name="Zhou S."/>
            <person name="Schwartz D.C."/>
            <person name="Freitag M."/>
            <person name="Ma L.J."/>
            <person name="Danchin E.G."/>
            <person name="Henrissat B."/>
            <person name="Coutinho P.M."/>
            <person name="Nelson D.R."/>
            <person name="Straney D."/>
            <person name="Napoli C.A."/>
            <person name="Barker B.M."/>
            <person name="Gribskov M."/>
            <person name="Rep M."/>
            <person name="Kroken S."/>
            <person name="Molnar I."/>
            <person name="Rensing C."/>
            <person name="Kennell J.C."/>
            <person name="Zamora J."/>
            <person name="Farman M.L."/>
            <person name="Selker E.U."/>
            <person name="Salamov A."/>
            <person name="Shapiro H."/>
            <person name="Pangilinan J."/>
            <person name="Lindquist E."/>
            <person name="Lamers C."/>
            <person name="Grigoriev I.V."/>
            <person name="Geiser D.M."/>
            <person name="Covert S.F."/>
            <person name="Temporini E."/>
            <person name="Vanetten H.D."/>
        </authorList>
    </citation>
    <scope>NUCLEOTIDE SEQUENCE [LARGE SCALE GENOMIC DNA]</scope>
    <source>
        <strain evidence="3">ATCC MYA-4622 / CBS 123669 / FGSC 9596 / NRRL 45880 / 77-13-4</strain>
    </source>
</reference>
<sequence length="1205" mass="125882">MSGTSQPSNPYGQLPFDNTDPPTKPAPTTLTSSMLGKDSINGWDVLVSYDEVTLNTLLSNQAQALNISAPLTWSEPYTNDFTGAISTLYYTDSNTSSTVTLPSGLTCVVATNLINVSGTWDATGWNTDASDSQDSNSGNTVVLLEPHTSATSGVCIDFRQPQATLNLAPGTSIVSDPSSLLDPTVVTAFLQDQIKAHFSSCGLNVCLAAITNNSAVDNSTEDVLQPAEFCFTVAKGALMMWIGLQGGPNTGTRPSGQMAQPLVFSPSGPGSEIPSIPLGRHASVIFSHDTMANLFLVPALTANVMAPAKPGGSPTPVFKTVTCTSTAGTPGMNFSLDFNSSPTTVAEDSDDEVFSNSCYDGCTVDLDENAATLTIDGNQRPVVGKSPAFAFTWESDTKHVTWGSSAMFGGSEGGDCYLTFHWSGTGQWQGAIDATRLDQLAVILDLDPTFSTAETGTTSINGLFPSSGVPSEYQGLAPDAPSLNITLEPLNYLLTTSLLLPGQYEFLADYPVAASTSVQAGIATPRDTILTGNIAPKGTPLPTAPGPQFLGPYLINFESLTSSPAAVPGALDSIPTSTPVSAAVAAQASTSGSGTDPTPPTLDDFKNALLSFPRCNMLGDLLTSTLVEPPTLSATDLLTKYGFENLVGTDLLSLWDTSLDQLLSEPASAPPSPTTSTPTPAPALVPSPQSVDLRLYAGYYVVSSPPSAAGEQFVVDPVTGHIKMGAETAVPRQTFDTSTNQVMVTWQFQGTTFSAAFSVVITPDKLQVGTCCIGATTAASQSVATTSPTTSLAVSLAAGATLEASQAQTPVPTPTPTPMPTPTPFAAYLKGFPVPGPPQPMILMMSNNGTNTTDPSSSSTSSSALDQANAWAPLTAYISVVLVALTLYQTWKQTQIQTKVATSEEVKKRDAEIALLNANNKALQAAKDKVDNWVEEQLTQETKKFYQGSARAVERETAMSQLVTKITAAATQRLDAFLVTNDPNKTGKWLTDPAVVADAKMKIIAATKEALPASATEALGPLTEVVIQDALDNSPLKGLLGAVDVTRIQAAVKGKEIDRVVGNLQDHGGPNSAPFSELVGLKVLSQKISVLGATSLTALQGELTTLQTGFATAGEQVSVQETVVKQAEVAAEQAKGQQGEEAAQKAYTAANEKLGQLQKDVEATQKALSDNQQQTADTTKAMKDSEGEESRLGGEVDKKTVEALK</sequence>
<evidence type="ECO:0000256" key="1">
    <source>
        <dbReference type="SAM" id="MobiDB-lite"/>
    </source>
</evidence>
<accession>C7ZQ09</accession>
<name>C7ZQ09_FUSV7</name>
<proteinExistence type="predicted"/>
<dbReference type="RefSeq" id="XP_003039610.1">
    <property type="nucleotide sequence ID" value="XM_003039564.1"/>
</dbReference>
<dbReference type="EMBL" id="GG698978">
    <property type="protein sequence ID" value="EEU33897.1"/>
    <property type="molecule type" value="Genomic_DNA"/>
</dbReference>
<dbReference type="InParanoid" id="C7ZQ09"/>
<protein>
    <submittedName>
        <fullName evidence="2">Uncharacterized protein</fullName>
    </submittedName>
</protein>
<feature type="compositionally biased region" description="Polar residues" evidence="1">
    <location>
        <begin position="1166"/>
        <end position="1178"/>
    </location>
</feature>
<gene>
    <name evidence="2" type="ORF">NECHADRAFT_88814</name>
</gene>
<feature type="compositionally biased region" description="Polar residues" evidence="1">
    <location>
        <begin position="1"/>
        <end position="11"/>
    </location>
</feature>
<dbReference type="AlphaFoldDB" id="C7ZQ09"/>
<feature type="region of interest" description="Disordered" evidence="1">
    <location>
        <begin position="1164"/>
        <end position="1205"/>
    </location>
</feature>
<dbReference type="OrthoDB" id="5231148at2759"/>
<keyword evidence="3" id="KW-1185">Reference proteome</keyword>
<dbReference type="GeneID" id="9667129"/>
<feature type="region of interest" description="Disordered" evidence="1">
    <location>
        <begin position="664"/>
        <end position="685"/>
    </location>
</feature>
<dbReference type="VEuPathDB" id="FungiDB:NECHADRAFT_88814"/>
<organism evidence="2 3">
    <name type="scientific">Fusarium vanettenii (strain ATCC MYA-4622 / CBS 123669 / FGSC 9596 / NRRL 45880 / 77-13-4)</name>
    <name type="common">Fusarium solani subsp. pisi</name>
    <dbReference type="NCBI Taxonomy" id="660122"/>
    <lineage>
        <taxon>Eukaryota</taxon>
        <taxon>Fungi</taxon>
        <taxon>Dikarya</taxon>
        <taxon>Ascomycota</taxon>
        <taxon>Pezizomycotina</taxon>
        <taxon>Sordariomycetes</taxon>
        <taxon>Hypocreomycetidae</taxon>
        <taxon>Hypocreales</taxon>
        <taxon>Nectriaceae</taxon>
        <taxon>Fusarium</taxon>
        <taxon>Fusarium solani species complex</taxon>
        <taxon>Fusarium vanettenii</taxon>
    </lineage>
</organism>
<evidence type="ECO:0000313" key="2">
    <source>
        <dbReference type="EMBL" id="EEU33897.1"/>
    </source>
</evidence>
<feature type="region of interest" description="Disordered" evidence="1">
    <location>
        <begin position="1"/>
        <end position="33"/>
    </location>
</feature>
<dbReference type="Proteomes" id="UP000005206">
    <property type="component" value="Chromosome 17"/>
</dbReference>
<dbReference type="HOGENOM" id="CLU_270321_0_0_1"/>
<dbReference type="KEGG" id="nhe:NECHADRAFT_88814"/>
<evidence type="ECO:0000313" key="3">
    <source>
        <dbReference type="Proteomes" id="UP000005206"/>
    </source>
</evidence>
<feature type="compositionally biased region" description="Basic and acidic residues" evidence="1">
    <location>
        <begin position="1180"/>
        <end position="1205"/>
    </location>
</feature>
<feature type="compositionally biased region" description="Pro residues" evidence="1">
    <location>
        <begin position="668"/>
        <end position="685"/>
    </location>
</feature>